<keyword evidence="3" id="KW-0677">Repeat</keyword>
<dbReference type="GeneTree" id="ENSGT00970000193619"/>
<dbReference type="SUPFAM" id="SSF57610">
    <property type="entry name" value="Thyroglobulin type-1 domain"/>
    <property type="match status" value="1"/>
</dbReference>
<evidence type="ECO:0000256" key="1">
    <source>
        <dbReference type="ARBA" id="ARBA00004613"/>
    </source>
</evidence>
<accession>A0A8C5CGN8</accession>
<reference evidence="7" key="2">
    <citation type="submission" date="2025-09" db="UniProtKB">
        <authorList>
            <consortium name="Ensembl"/>
        </authorList>
    </citation>
    <scope>IDENTIFICATION</scope>
</reference>
<protein>
    <recommendedName>
        <fullName evidence="6">Thyroglobulin type-1 domain-containing protein</fullName>
    </recommendedName>
</protein>
<feature type="disulfide bond" evidence="5">
    <location>
        <begin position="35"/>
        <end position="42"/>
    </location>
</feature>
<evidence type="ECO:0000259" key="6">
    <source>
        <dbReference type="PROSITE" id="PS51162"/>
    </source>
</evidence>
<evidence type="ECO:0000256" key="5">
    <source>
        <dbReference type="PROSITE-ProRule" id="PRU00500"/>
    </source>
</evidence>
<evidence type="ECO:0000256" key="3">
    <source>
        <dbReference type="ARBA" id="ARBA00022737"/>
    </source>
</evidence>
<evidence type="ECO:0000313" key="8">
    <source>
        <dbReference type="Proteomes" id="UP000694546"/>
    </source>
</evidence>
<keyword evidence="8" id="KW-1185">Reference proteome</keyword>
<comment type="caution">
    <text evidence="5">Lacks conserved residue(s) required for the propagation of feature annotation.</text>
</comment>
<dbReference type="PROSITE" id="PS00484">
    <property type="entry name" value="THYROGLOBULIN_1_1"/>
    <property type="match status" value="1"/>
</dbReference>
<evidence type="ECO:0000256" key="2">
    <source>
        <dbReference type="ARBA" id="ARBA00022525"/>
    </source>
</evidence>
<dbReference type="Gene3D" id="4.10.800.10">
    <property type="entry name" value="Thyroglobulin type-1"/>
    <property type="match status" value="1"/>
</dbReference>
<dbReference type="PANTHER" id="PTHR12352:SF3">
    <property type="entry name" value="NIDOGEN-2"/>
    <property type="match status" value="1"/>
</dbReference>
<dbReference type="PROSITE" id="PS51162">
    <property type="entry name" value="THYROGLOBULIN_1_2"/>
    <property type="match status" value="1"/>
</dbReference>
<dbReference type="PANTHER" id="PTHR12352">
    <property type="entry name" value="SECRETED MODULAR CALCIUM-BINDING PROTEIN"/>
    <property type="match status" value="1"/>
</dbReference>
<dbReference type="GO" id="GO:0005615">
    <property type="term" value="C:extracellular space"/>
    <property type="evidence" value="ECO:0007669"/>
    <property type="project" value="TreeGrafter"/>
</dbReference>
<dbReference type="Ensembl" id="ENSGMOT00000047648.1">
    <property type="protein sequence ID" value="ENSGMOP00000062135.1"/>
    <property type="gene ID" value="ENSGMOG00000023793.1"/>
</dbReference>
<dbReference type="InterPro" id="IPR036857">
    <property type="entry name" value="Thyroglobulin_1_sf"/>
</dbReference>
<evidence type="ECO:0000313" key="7">
    <source>
        <dbReference type="Ensembl" id="ENSGMOP00000062135.1"/>
    </source>
</evidence>
<comment type="subcellular location">
    <subcellularLocation>
        <location evidence="1">Secreted</location>
    </subcellularLocation>
</comment>
<dbReference type="GO" id="GO:0007160">
    <property type="term" value="P:cell-matrix adhesion"/>
    <property type="evidence" value="ECO:0007669"/>
    <property type="project" value="TreeGrafter"/>
</dbReference>
<proteinExistence type="predicted"/>
<sequence>VTPRERPDFRLLTPVVIRSYVPTCDDDGNFTPMQCSGSKGYCWCVNIYTGVEIPRPRTPPGKMPPRCGECRYPLTTLSPWLPPSTTTLSPWLPPSPPPCYNGYRLHHHLLTIVSPTTST</sequence>
<dbReference type="Pfam" id="PF00086">
    <property type="entry name" value="Thyroglobulin_1"/>
    <property type="match status" value="1"/>
</dbReference>
<dbReference type="GO" id="GO:0005604">
    <property type="term" value="C:basement membrane"/>
    <property type="evidence" value="ECO:0007669"/>
    <property type="project" value="TreeGrafter"/>
</dbReference>
<keyword evidence="4 5" id="KW-1015">Disulfide bond</keyword>
<reference evidence="7" key="1">
    <citation type="submission" date="2025-08" db="UniProtKB">
        <authorList>
            <consortium name="Ensembl"/>
        </authorList>
    </citation>
    <scope>IDENTIFICATION</scope>
</reference>
<dbReference type="InterPro" id="IPR000716">
    <property type="entry name" value="Thyroglobulin_1"/>
</dbReference>
<dbReference type="SMART" id="SM00211">
    <property type="entry name" value="TY"/>
    <property type="match status" value="1"/>
</dbReference>
<feature type="domain" description="Thyroglobulin type-1" evidence="6">
    <location>
        <begin position="1"/>
        <end position="67"/>
    </location>
</feature>
<dbReference type="InterPro" id="IPR051950">
    <property type="entry name" value="Dev_reg/Prot_inhib"/>
</dbReference>
<dbReference type="CDD" id="cd00191">
    <property type="entry name" value="TY"/>
    <property type="match status" value="1"/>
</dbReference>
<dbReference type="Proteomes" id="UP000694546">
    <property type="component" value="Chromosome 17"/>
</dbReference>
<keyword evidence="2" id="KW-0964">Secreted</keyword>
<evidence type="ECO:0000256" key="4">
    <source>
        <dbReference type="ARBA" id="ARBA00023157"/>
    </source>
</evidence>
<name>A0A8C5CGN8_GADMO</name>
<organism evidence="7 8">
    <name type="scientific">Gadus morhua</name>
    <name type="common">Atlantic cod</name>
    <dbReference type="NCBI Taxonomy" id="8049"/>
    <lineage>
        <taxon>Eukaryota</taxon>
        <taxon>Metazoa</taxon>
        <taxon>Chordata</taxon>
        <taxon>Craniata</taxon>
        <taxon>Vertebrata</taxon>
        <taxon>Euteleostomi</taxon>
        <taxon>Actinopterygii</taxon>
        <taxon>Neopterygii</taxon>
        <taxon>Teleostei</taxon>
        <taxon>Neoteleostei</taxon>
        <taxon>Acanthomorphata</taxon>
        <taxon>Zeiogadaria</taxon>
        <taxon>Gadariae</taxon>
        <taxon>Gadiformes</taxon>
        <taxon>Gadoidei</taxon>
        <taxon>Gadidae</taxon>
        <taxon>Gadus</taxon>
    </lineage>
</organism>
<dbReference type="AlphaFoldDB" id="A0A8C5CGN8"/>